<keyword evidence="5 6" id="KW-0472">Membrane</keyword>
<organism evidence="8 9">
    <name type="scientific">Luminiphilus syltensis NOR5-1B</name>
    <dbReference type="NCBI Taxonomy" id="565045"/>
    <lineage>
        <taxon>Bacteria</taxon>
        <taxon>Pseudomonadati</taxon>
        <taxon>Pseudomonadota</taxon>
        <taxon>Gammaproteobacteria</taxon>
        <taxon>Cellvibrionales</taxon>
        <taxon>Halieaceae</taxon>
        <taxon>Luminiphilus</taxon>
    </lineage>
</organism>
<dbReference type="OrthoDB" id="5772132at2"/>
<evidence type="ECO:0000256" key="6">
    <source>
        <dbReference type="SAM" id="Phobius"/>
    </source>
</evidence>
<evidence type="ECO:0000256" key="5">
    <source>
        <dbReference type="ARBA" id="ARBA00023136"/>
    </source>
</evidence>
<dbReference type="HOGENOM" id="CLU_083873_4_5_6"/>
<dbReference type="Pfam" id="PF04138">
    <property type="entry name" value="GtrA_DPMS_TM"/>
    <property type="match status" value="1"/>
</dbReference>
<feature type="transmembrane region" description="Helical" evidence="6">
    <location>
        <begin position="101"/>
        <end position="122"/>
    </location>
</feature>
<reference evidence="9" key="1">
    <citation type="journal article" date="2013" name="BMC Microbiol.">
        <title>Taxonomy and evolution of bacteriochlorophyll a-containing members of the OM60/NOR5 clade of marine gammaproteobacteria: description of Luminiphilus syltensis gen. nov., sp. nov., reclassification of Haliea rubra as Pseudohaliea rubra gen. nov., comb. nov., and emendation of Chromatocurvus halotolerans.</title>
        <authorList>
            <person name="Spring S."/>
            <person name="Riedel T."/>
            <person name="Sproer C."/>
            <person name="Yan S."/>
            <person name="Harder J."/>
            <person name="Fuchs B.M."/>
        </authorList>
    </citation>
    <scope>NUCLEOTIDE SEQUENCE [LARGE SCALE GENOMIC DNA]</scope>
    <source>
        <strain evidence="9">NOR51-B</strain>
    </source>
</reference>
<comment type="similarity">
    <text evidence="2">Belongs to the GtrA family.</text>
</comment>
<evidence type="ECO:0000256" key="3">
    <source>
        <dbReference type="ARBA" id="ARBA00022692"/>
    </source>
</evidence>
<name>B8KR33_9GAMM</name>
<evidence type="ECO:0000313" key="8">
    <source>
        <dbReference type="EMBL" id="EED34896.1"/>
    </source>
</evidence>
<dbReference type="RefSeq" id="WP_009019643.1">
    <property type="nucleotide sequence ID" value="NZ_DS999411.1"/>
</dbReference>
<dbReference type="PANTHER" id="PTHR38459">
    <property type="entry name" value="PROPHAGE BACTOPRENOL-LINKED GLUCOSE TRANSLOCASE HOMOLOG"/>
    <property type="match status" value="1"/>
</dbReference>
<dbReference type="InterPro" id="IPR051401">
    <property type="entry name" value="GtrA_CellWall_Glycosyl"/>
</dbReference>
<gene>
    <name evidence="8" type="ORF">NOR51B_836</name>
</gene>
<protein>
    <submittedName>
        <fullName evidence="8">GtrA-like protein</fullName>
    </submittedName>
</protein>
<dbReference type="eggNOG" id="COG2246">
    <property type="taxonomic scope" value="Bacteria"/>
</dbReference>
<evidence type="ECO:0000313" key="9">
    <source>
        <dbReference type="Proteomes" id="UP000004699"/>
    </source>
</evidence>
<dbReference type="STRING" id="565045.NOR51B_836"/>
<keyword evidence="4 6" id="KW-1133">Transmembrane helix</keyword>
<keyword evidence="3 6" id="KW-0812">Transmembrane</keyword>
<evidence type="ECO:0000259" key="7">
    <source>
        <dbReference type="Pfam" id="PF04138"/>
    </source>
</evidence>
<dbReference type="GO" id="GO:0005886">
    <property type="term" value="C:plasma membrane"/>
    <property type="evidence" value="ECO:0007669"/>
    <property type="project" value="TreeGrafter"/>
</dbReference>
<dbReference type="AlphaFoldDB" id="B8KR33"/>
<proteinExistence type="inferred from homology"/>
<keyword evidence="9" id="KW-1185">Reference proteome</keyword>
<evidence type="ECO:0000256" key="4">
    <source>
        <dbReference type="ARBA" id="ARBA00022989"/>
    </source>
</evidence>
<feature type="transmembrane region" description="Helical" evidence="6">
    <location>
        <begin position="74"/>
        <end position="95"/>
    </location>
</feature>
<comment type="subcellular location">
    <subcellularLocation>
        <location evidence="1">Membrane</location>
        <topology evidence="1">Multi-pass membrane protein</topology>
    </subcellularLocation>
</comment>
<dbReference type="GO" id="GO:0000271">
    <property type="term" value="P:polysaccharide biosynthetic process"/>
    <property type="evidence" value="ECO:0007669"/>
    <property type="project" value="InterPro"/>
</dbReference>
<evidence type="ECO:0000256" key="2">
    <source>
        <dbReference type="ARBA" id="ARBA00009399"/>
    </source>
</evidence>
<evidence type="ECO:0000256" key="1">
    <source>
        <dbReference type="ARBA" id="ARBA00004141"/>
    </source>
</evidence>
<feature type="domain" description="GtrA/DPMS transmembrane" evidence="7">
    <location>
        <begin position="10"/>
        <end position="123"/>
    </location>
</feature>
<dbReference type="Proteomes" id="UP000004699">
    <property type="component" value="Unassembled WGS sequence"/>
</dbReference>
<dbReference type="EMBL" id="DS999411">
    <property type="protein sequence ID" value="EED34896.1"/>
    <property type="molecule type" value="Genomic_DNA"/>
</dbReference>
<accession>B8KR33</accession>
<feature type="transmembrane region" description="Helical" evidence="6">
    <location>
        <begin position="34"/>
        <end position="53"/>
    </location>
</feature>
<sequence>MTDWRLQILRFAVVGLISNSFLFFLYLLLTSLELGHKSAMTLLFVAGMLQTFVANKHWVFDYEGGFCISFSRYALIYFLAYFFNLAALLILVDFYQFPHQLIQGVVIFVVAPLLFLLQRYWVFRATDSSVMD</sequence>
<dbReference type="InterPro" id="IPR007267">
    <property type="entry name" value="GtrA_DPMS_TM"/>
</dbReference>
<dbReference type="PANTHER" id="PTHR38459:SF1">
    <property type="entry name" value="PROPHAGE BACTOPRENOL-LINKED GLUCOSE TRANSLOCASE HOMOLOG"/>
    <property type="match status" value="1"/>
</dbReference>
<feature type="transmembrane region" description="Helical" evidence="6">
    <location>
        <begin position="7"/>
        <end position="28"/>
    </location>
</feature>